<feature type="transmembrane region" description="Helical" evidence="2">
    <location>
        <begin position="12"/>
        <end position="32"/>
    </location>
</feature>
<organism evidence="3">
    <name type="scientific">marine sediment metagenome</name>
    <dbReference type="NCBI Taxonomy" id="412755"/>
    <lineage>
        <taxon>unclassified sequences</taxon>
        <taxon>metagenomes</taxon>
        <taxon>ecological metagenomes</taxon>
    </lineage>
</organism>
<evidence type="ECO:0000313" key="3">
    <source>
        <dbReference type="EMBL" id="KKM43515.1"/>
    </source>
</evidence>
<name>A0A0F9LML3_9ZZZZ</name>
<sequence>MEDTKKQWSDTTIIVLWIGAVFIFGTLFAGTLSSGSGSYSYEAGDERDYPYYDENLTPH</sequence>
<keyword evidence="2" id="KW-0472">Membrane</keyword>
<accession>A0A0F9LML3</accession>
<protein>
    <submittedName>
        <fullName evidence="3">Uncharacterized protein</fullName>
    </submittedName>
</protein>
<reference evidence="3" key="1">
    <citation type="journal article" date="2015" name="Nature">
        <title>Complex archaea that bridge the gap between prokaryotes and eukaryotes.</title>
        <authorList>
            <person name="Spang A."/>
            <person name="Saw J.H."/>
            <person name="Jorgensen S.L."/>
            <person name="Zaremba-Niedzwiedzka K."/>
            <person name="Martijn J."/>
            <person name="Lind A.E."/>
            <person name="van Eijk R."/>
            <person name="Schleper C."/>
            <person name="Guy L."/>
            <person name="Ettema T.J."/>
        </authorList>
    </citation>
    <scope>NUCLEOTIDE SEQUENCE</scope>
</reference>
<dbReference type="EMBL" id="LAZR01012093">
    <property type="protein sequence ID" value="KKM43515.1"/>
    <property type="molecule type" value="Genomic_DNA"/>
</dbReference>
<dbReference type="AlphaFoldDB" id="A0A0F9LML3"/>
<keyword evidence="2" id="KW-1133">Transmembrane helix</keyword>
<proteinExistence type="predicted"/>
<gene>
    <name evidence="3" type="ORF">LCGC14_1562940</name>
</gene>
<feature type="region of interest" description="Disordered" evidence="1">
    <location>
        <begin position="36"/>
        <end position="59"/>
    </location>
</feature>
<evidence type="ECO:0000256" key="2">
    <source>
        <dbReference type="SAM" id="Phobius"/>
    </source>
</evidence>
<evidence type="ECO:0000256" key="1">
    <source>
        <dbReference type="SAM" id="MobiDB-lite"/>
    </source>
</evidence>
<keyword evidence="2" id="KW-0812">Transmembrane</keyword>
<comment type="caution">
    <text evidence="3">The sequence shown here is derived from an EMBL/GenBank/DDBJ whole genome shotgun (WGS) entry which is preliminary data.</text>
</comment>